<dbReference type="Proteomes" id="UP000317835">
    <property type="component" value="Chromosome"/>
</dbReference>
<organism evidence="1 2">
    <name type="scientific">Tautonia plasticadhaerens</name>
    <dbReference type="NCBI Taxonomy" id="2527974"/>
    <lineage>
        <taxon>Bacteria</taxon>
        <taxon>Pseudomonadati</taxon>
        <taxon>Planctomycetota</taxon>
        <taxon>Planctomycetia</taxon>
        <taxon>Isosphaerales</taxon>
        <taxon>Isosphaeraceae</taxon>
        <taxon>Tautonia</taxon>
    </lineage>
</organism>
<keyword evidence="2" id="KW-1185">Reference proteome</keyword>
<evidence type="ECO:0000313" key="2">
    <source>
        <dbReference type="Proteomes" id="UP000317835"/>
    </source>
</evidence>
<reference evidence="1 2" key="1">
    <citation type="submission" date="2019-02" db="EMBL/GenBank/DDBJ databases">
        <title>Deep-cultivation of Planctomycetes and their phenomic and genomic characterization uncovers novel biology.</title>
        <authorList>
            <person name="Wiegand S."/>
            <person name="Jogler M."/>
            <person name="Boedeker C."/>
            <person name="Pinto D."/>
            <person name="Vollmers J."/>
            <person name="Rivas-Marin E."/>
            <person name="Kohn T."/>
            <person name="Peeters S.H."/>
            <person name="Heuer A."/>
            <person name="Rast P."/>
            <person name="Oberbeckmann S."/>
            <person name="Bunk B."/>
            <person name="Jeske O."/>
            <person name="Meyerdierks A."/>
            <person name="Storesund J.E."/>
            <person name="Kallscheuer N."/>
            <person name="Luecker S."/>
            <person name="Lage O.M."/>
            <person name="Pohl T."/>
            <person name="Merkel B.J."/>
            <person name="Hornburger P."/>
            <person name="Mueller R.-W."/>
            <person name="Bruemmer F."/>
            <person name="Labrenz M."/>
            <person name="Spormann A.M."/>
            <person name="Op den Camp H."/>
            <person name="Overmann J."/>
            <person name="Amann R."/>
            <person name="Jetten M.S.M."/>
            <person name="Mascher T."/>
            <person name="Medema M.H."/>
            <person name="Devos D.P."/>
            <person name="Kaster A.-K."/>
            <person name="Ovreas L."/>
            <person name="Rohde M."/>
            <person name="Galperin M.Y."/>
            <person name="Jogler C."/>
        </authorList>
    </citation>
    <scope>NUCLEOTIDE SEQUENCE [LARGE SCALE GENOMIC DNA]</scope>
    <source>
        <strain evidence="1 2">ElP</strain>
    </source>
</reference>
<gene>
    <name evidence="1" type="ORF">ElP_32310</name>
</gene>
<sequence>MHEGHPIDIPALRAGLHLLGWTTADARMMAQDGSPWFVAFAERDAEKLRGEGPTEAAAWAEIGWKAVGDAAGHERAGRHPSIW</sequence>
<dbReference type="RefSeq" id="WP_145270859.1">
    <property type="nucleotide sequence ID" value="NZ_CP036426.1"/>
</dbReference>
<accession>A0A518H3D6</accession>
<protein>
    <submittedName>
        <fullName evidence="1">Uncharacterized protein</fullName>
    </submittedName>
</protein>
<evidence type="ECO:0000313" key="1">
    <source>
        <dbReference type="EMBL" id="QDV35328.1"/>
    </source>
</evidence>
<dbReference type="EMBL" id="CP036426">
    <property type="protein sequence ID" value="QDV35328.1"/>
    <property type="molecule type" value="Genomic_DNA"/>
</dbReference>
<dbReference type="AlphaFoldDB" id="A0A518H3D6"/>
<name>A0A518H3D6_9BACT</name>
<proteinExistence type="predicted"/>
<dbReference type="KEGG" id="tpla:ElP_32310"/>